<dbReference type="AlphaFoldDB" id="A0A212JAL6"/>
<dbReference type="RefSeq" id="WP_296947970.1">
    <property type="nucleotide sequence ID" value="NZ_CABTJG010000001.1"/>
</dbReference>
<accession>A0A212JAL6</accession>
<sequence length="86" mass="10025">MKKFTFISEFRGGTYITQHCAKDISNALLMWIESLDVSIYSKRIVLKLQEKIDEEKPTPIKDIDSVWCCSFSLYNSFLLLNIIETI</sequence>
<reference evidence="1" key="1">
    <citation type="submission" date="2016-04" db="EMBL/GenBank/DDBJ databases">
        <authorList>
            <person name="Evans L.H."/>
            <person name="Alamgir A."/>
            <person name="Owens N."/>
            <person name="Weber N.D."/>
            <person name="Virtaneva K."/>
            <person name="Barbian K."/>
            <person name="Babar A."/>
            <person name="Rosenke K."/>
        </authorList>
    </citation>
    <scope>NUCLEOTIDE SEQUENCE</scope>
    <source>
        <strain evidence="1">86-2</strain>
    </source>
</reference>
<evidence type="ECO:0000313" key="1">
    <source>
        <dbReference type="EMBL" id="SBV96428.1"/>
    </source>
</evidence>
<proteinExistence type="predicted"/>
<dbReference type="EMBL" id="FLUL01000001">
    <property type="protein sequence ID" value="SBV96428.1"/>
    <property type="molecule type" value="Genomic_DNA"/>
</dbReference>
<name>A0A212JAL6_9BACT</name>
<protein>
    <submittedName>
        <fullName evidence="1">Uncharacterized protein</fullName>
    </submittedName>
</protein>
<gene>
    <name evidence="1" type="ORF">KL86DYS2_11092</name>
</gene>
<organism evidence="1">
    <name type="scientific">uncultured Dysgonomonas sp</name>
    <dbReference type="NCBI Taxonomy" id="206096"/>
    <lineage>
        <taxon>Bacteria</taxon>
        <taxon>Pseudomonadati</taxon>
        <taxon>Bacteroidota</taxon>
        <taxon>Bacteroidia</taxon>
        <taxon>Bacteroidales</taxon>
        <taxon>Dysgonomonadaceae</taxon>
        <taxon>Dysgonomonas</taxon>
        <taxon>environmental samples</taxon>
    </lineage>
</organism>